<dbReference type="InterPro" id="IPR013857">
    <property type="entry name" value="NADH-UbQ_OxRdtase-assoc_prot30"/>
</dbReference>
<keyword evidence="5" id="KW-1185">Reference proteome</keyword>
<evidence type="ECO:0000259" key="3">
    <source>
        <dbReference type="Pfam" id="PF08547"/>
    </source>
</evidence>
<dbReference type="Pfam" id="PF08547">
    <property type="entry name" value="CIA30"/>
    <property type="match status" value="1"/>
</dbReference>
<comment type="caution">
    <text evidence="4">The sequence shown here is derived from an EMBL/GenBank/DDBJ whole genome shotgun (WGS) entry which is preliminary data.</text>
</comment>
<evidence type="ECO:0000256" key="1">
    <source>
        <dbReference type="ARBA" id="ARBA00007884"/>
    </source>
</evidence>
<organism evidence="4 5">
    <name type="scientific">Rhodobacter viridis</name>
    <dbReference type="NCBI Taxonomy" id="1054202"/>
    <lineage>
        <taxon>Bacteria</taxon>
        <taxon>Pseudomonadati</taxon>
        <taxon>Pseudomonadota</taxon>
        <taxon>Alphaproteobacteria</taxon>
        <taxon>Rhodobacterales</taxon>
        <taxon>Rhodobacter group</taxon>
        <taxon>Rhodobacter</taxon>
    </lineage>
</organism>
<proteinExistence type="inferred from homology"/>
<keyword evidence="2" id="KW-0732">Signal</keyword>
<evidence type="ECO:0000313" key="5">
    <source>
        <dbReference type="Proteomes" id="UP000247727"/>
    </source>
</evidence>
<evidence type="ECO:0000313" key="4">
    <source>
        <dbReference type="EMBL" id="PYF08765.1"/>
    </source>
</evidence>
<accession>A0A318U2Z9</accession>
<dbReference type="OrthoDB" id="442188at2"/>
<dbReference type="Proteomes" id="UP000247727">
    <property type="component" value="Unassembled WGS sequence"/>
</dbReference>
<dbReference type="InterPro" id="IPR008979">
    <property type="entry name" value="Galactose-bd-like_sf"/>
</dbReference>
<reference evidence="4 5" key="1">
    <citation type="submission" date="2018-06" db="EMBL/GenBank/DDBJ databases">
        <title>Genomic Encyclopedia of Type Strains, Phase III (KMG-III): the genomes of soil and plant-associated and newly described type strains.</title>
        <authorList>
            <person name="Whitman W."/>
        </authorList>
    </citation>
    <scope>NUCLEOTIDE SEQUENCE [LARGE SCALE GENOMIC DNA]</scope>
    <source>
        <strain evidence="4 5">JA737</strain>
    </source>
</reference>
<comment type="similarity">
    <text evidence="1">Belongs to the CIA30 family.</text>
</comment>
<gene>
    <name evidence="4" type="ORF">C8J30_11194</name>
</gene>
<dbReference type="PANTHER" id="PTHR13194:SF19">
    <property type="entry name" value="NAD(P)-BINDING ROSSMANN-FOLD SUPERFAMILY PROTEIN"/>
    <property type="match status" value="1"/>
</dbReference>
<feature type="signal peptide" evidence="2">
    <location>
        <begin position="1"/>
        <end position="23"/>
    </location>
</feature>
<feature type="chain" id="PRO_5016416470" evidence="2">
    <location>
        <begin position="24"/>
        <end position="184"/>
    </location>
</feature>
<protein>
    <submittedName>
        <fullName evidence="4">Complex I intermediate-associated protein 30 (CIA30)</fullName>
    </submittedName>
</protein>
<dbReference type="RefSeq" id="WP_110806415.1">
    <property type="nucleotide sequence ID" value="NZ_QJTK01000011.1"/>
</dbReference>
<dbReference type="PANTHER" id="PTHR13194">
    <property type="entry name" value="COMPLEX I INTERMEDIATE-ASSOCIATED PROTEIN 30"/>
    <property type="match status" value="1"/>
</dbReference>
<dbReference type="InterPro" id="IPR039131">
    <property type="entry name" value="NDUFAF1"/>
</dbReference>
<sequence>MRRQLSLVLTLALGLAAVLPAQADTVIEDFTMHPENRWRFFTDAVMGGVSTGRLEIVTGDGAPHARMTGQISTANNGGFIQMRRDLDAPPPAGTTGLRLIVRGNGQRYFAHLRNGATLMPWQYYQAPFEVTPDWAEVRLPFTAFHASGRMMPGTPAVESLRSVAVVAYGRAHEAEIEVREVGFY</sequence>
<dbReference type="AlphaFoldDB" id="A0A318U2Z9"/>
<feature type="domain" description="NADH:ubiquinone oxidoreductase intermediate-associated protein 30" evidence="3">
    <location>
        <begin position="34"/>
        <end position="151"/>
    </location>
</feature>
<dbReference type="SUPFAM" id="SSF49785">
    <property type="entry name" value="Galactose-binding domain-like"/>
    <property type="match status" value="1"/>
</dbReference>
<evidence type="ECO:0000256" key="2">
    <source>
        <dbReference type="SAM" id="SignalP"/>
    </source>
</evidence>
<name>A0A318U2Z9_9RHOB</name>
<dbReference type="EMBL" id="QJTK01000011">
    <property type="protein sequence ID" value="PYF08765.1"/>
    <property type="molecule type" value="Genomic_DNA"/>
</dbReference>